<dbReference type="Proteomes" id="UP000586918">
    <property type="component" value="Unassembled WGS sequence"/>
</dbReference>
<dbReference type="CDD" id="cd03392">
    <property type="entry name" value="PAP2_like_2"/>
    <property type="match status" value="1"/>
</dbReference>
<accession>A0A848DCW5</accession>
<dbReference type="AlphaFoldDB" id="A0A848DCW5"/>
<dbReference type="InterPro" id="IPR036938">
    <property type="entry name" value="PAP2/HPO_sf"/>
</dbReference>
<keyword evidence="1" id="KW-0472">Membrane</keyword>
<evidence type="ECO:0000256" key="1">
    <source>
        <dbReference type="SAM" id="Phobius"/>
    </source>
</evidence>
<reference evidence="3 4" key="1">
    <citation type="submission" date="2020-04" db="EMBL/GenBank/DDBJ databases">
        <authorList>
            <person name="Klaysubun C."/>
            <person name="Duangmal K."/>
            <person name="Lipun K."/>
        </authorList>
    </citation>
    <scope>NUCLEOTIDE SEQUENCE [LARGE SCALE GENOMIC DNA]</scope>
    <source>
        <strain evidence="3 4">DSM 45300</strain>
    </source>
</reference>
<dbReference type="Gene3D" id="1.20.144.10">
    <property type="entry name" value="Phosphatidic acid phosphatase type 2/haloperoxidase"/>
    <property type="match status" value="2"/>
</dbReference>
<dbReference type="SUPFAM" id="SSF48317">
    <property type="entry name" value="Acid phosphatase/Vanadium-dependent haloperoxidase"/>
    <property type="match status" value="1"/>
</dbReference>
<evidence type="ECO:0000313" key="3">
    <source>
        <dbReference type="EMBL" id="NMH90423.1"/>
    </source>
</evidence>
<protein>
    <submittedName>
        <fullName evidence="3">Phosphatase PAP2 family protein</fullName>
    </submittedName>
</protein>
<dbReference type="PANTHER" id="PTHR14969">
    <property type="entry name" value="SPHINGOSINE-1-PHOSPHATE PHOSPHOHYDROLASE"/>
    <property type="match status" value="1"/>
</dbReference>
<dbReference type="EMBL" id="JAAXKZ010000004">
    <property type="protein sequence ID" value="NMH90423.1"/>
    <property type="molecule type" value="Genomic_DNA"/>
</dbReference>
<organism evidence="3 4">
    <name type="scientific">Pseudonocardia bannensis</name>
    <dbReference type="NCBI Taxonomy" id="630973"/>
    <lineage>
        <taxon>Bacteria</taxon>
        <taxon>Bacillati</taxon>
        <taxon>Actinomycetota</taxon>
        <taxon>Actinomycetes</taxon>
        <taxon>Pseudonocardiales</taxon>
        <taxon>Pseudonocardiaceae</taxon>
        <taxon>Pseudonocardia</taxon>
    </lineage>
</organism>
<feature type="transmembrane region" description="Helical" evidence="1">
    <location>
        <begin position="12"/>
        <end position="34"/>
    </location>
</feature>
<dbReference type="SMART" id="SM00014">
    <property type="entry name" value="acidPPc"/>
    <property type="match status" value="1"/>
</dbReference>
<evidence type="ECO:0000313" key="4">
    <source>
        <dbReference type="Proteomes" id="UP000586918"/>
    </source>
</evidence>
<feature type="transmembrane region" description="Helical" evidence="1">
    <location>
        <begin position="94"/>
        <end position="115"/>
    </location>
</feature>
<feature type="transmembrane region" description="Helical" evidence="1">
    <location>
        <begin position="163"/>
        <end position="185"/>
    </location>
</feature>
<feature type="transmembrane region" description="Helical" evidence="1">
    <location>
        <begin position="61"/>
        <end position="87"/>
    </location>
</feature>
<keyword evidence="1" id="KW-0812">Transmembrane</keyword>
<sequence length="235" mass="24561">MDDESSGVRAVVAAGLAATVVLAAAAGFLLYAGATGTGPGTADVPVLTEFLEVRSVDATTLAVTVTTIGSTAAMAVLSVLVGGWLWVRGRRLDAVFLVVAMAGASVVFRLLKLAFDRPRPPAVDRLVNETNESLPSGHATMSIVVIGALVALAWGRRRIATRVGLLVAATLWVGTVGATRLYLGVHWFSDVLAGWLVGAAWLAVCVTVWAWWRRRPAAARSATPRATNGTFGQQV</sequence>
<gene>
    <name evidence="3" type="ORF">HF519_02230</name>
</gene>
<dbReference type="InterPro" id="IPR000326">
    <property type="entry name" value="PAP2/HPO"/>
</dbReference>
<keyword evidence="4" id="KW-1185">Reference proteome</keyword>
<feature type="transmembrane region" description="Helical" evidence="1">
    <location>
        <begin position="135"/>
        <end position="154"/>
    </location>
</feature>
<name>A0A848DCW5_9PSEU</name>
<evidence type="ECO:0000259" key="2">
    <source>
        <dbReference type="SMART" id="SM00014"/>
    </source>
</evidence>
<feature type="domain" description="Phosphatidic acid phosphatase type 2/haloperoxidase" evidence="2">
    <location>
        <begin position="91"/>
        <end position="206"/>
    </location>
</feature>
<dbReference type="PANTHER" id="PTHR14969:SF13">
    <property type="entry name" value="AT30094P"/>
    <property type="match status" value="1"/>
</dbReference>
<feature type="transmembrane region" description="Helical" evidence="1">
    <location>
        <begin position="191"/>
        <end position="212"/>
    </location>
</feature>
<dbReference type="Pfam" id="PF01569">
    <property type="entry name" value="PAP2"/>
    <property type="match status" value="1"/>
</dbReference>
<keyword evidence="1" id="KW-1133">Transmembrane helix</keyword>
<dbReference type="RefSeq" id="WP_169409919.1">
    <property type="nucleotide sequence ID" value="NZ_JAAXKZ010000004.1"/>
</dbReference>
<proteinExistence type="predicted"/>
<comment type="caution">
    <text evidence="3">The sequence shown here is derived from an EMBL/GenBank/DDBJ whole genome shotgun (WGS) entry which is preliminary data.</text>
</comment>